<keyword evidence="15" id="KW-1185">Reference proteome</keyword>
<dbReference type="GO" id="GO:0005777">
    <property type="term" value="C:peroxisome"/>
    <property type="evidence" value="ECO:0007669"/>
    <property type="project" value="TreeGrafter"/>
</dbReference>
<evidence type="ECO:0000256" key="8">
    <source>
        <dbReference type="ARBA" id="ARBA00023098"/>
    </source>
</evidence>
<dbReference type="GO" id="GO:0016020">
    <property type="term" value="C:membrane"/>
    <property type="evidence" value="ECO:0007669"/>
    <property type="project" value="UniProtKB-SubCell"/>
</dbReference>
<dbReference type="KEGG" id="dwi:6647376"/>
<dbReference type="PANTHER" id="PTHR11011">
    <property type="entry name" value="MALE STERILITY PROTEIN 2-RELATED"/>
    <property type="match status" value="1"/>
</dbReference>
<comment type="subcellular location">
    <subcellularLocation>
        <location evidence="1">Membrane</location>
        <topology evidence="1">Multi-pass membrane protein</topology>
    </subcellularLocation>
</comment>
<dbReference type="PhylomeDB" id="B4NBE6"/>
<dbReference type="CDD" id="cd05236">
    <property type="entry name" value="FAR-N_SDR_e"/>
    <property type="match status" value="1"/>
</dbReference>
<dbReference type="Pfam" id="PF07993">
    <property type="entry name" value="NAD_binding_4"/>
    <property type="match status" value="1"/>
</dbReference>
<reference evidence="14 15" key="1">
    <citation type="journal article" date="2007" name="Nature">
        <title>Evolution of genes and genomes on the Drosophila phylogeny.</title>
        <authorList>
            <consortium name="Drosophila 12 Genomes Consortium"/>
            <person name="Clark A.G."/>
            <person name="Eisen M.B."/>
            <person name="Smith D.R."/>
            <person name="Bergman C.M."/>
            <person name="Oliver B."/>
            <person name="Markow T.A."/>
            <person name="Kaufman T.C."/>
            <person name="Kellis M."/>
            <person name="Gelbart W."/>
            <person name="Iyer V.N."/>
            <person name="Pollard D.A."/>
            <person name="Sackton T.B."/>
            <person name="Larracuente A.M."/>
            <person name="Singh N.D."/>
            <person name="Abad J.P."/>
            <person name="Abt D.N."/>
            <person name="Adryan B."/>
            <person name="Aguade M."/>
            <person name="Akashi H."/>
            <person name="Anderson W.W."/>
            <person name="Aquadro C.F."/>
            <person name="Ardell D.H."/>
            <person name="Arguello R."/>
            <person name="Artieri C.G."/>
            <person name="Barbash D.A."/>
            <person name="Barker D."/>
            <person name="Barsanti P."/>
            <person name="Batterham P."/>
            <person name="Batzoglou S."/>
            <person name="Begun D."/>
            <person name="Bhutkar A."/>
            <person name="Blanco E."/>
            <person name="Bosak S.A."/>
            <person name="Bradley R.K."/>
            <person name="Brand A.D."/>
            <person name="Brent M.R."/>
            <person name="Brooks A.N."/>
            <person name="Brown R.H."/>
            <person name="Butlin R.K."/>
            <person name="Caggese C."/>
            <person name="Calvi B.R."/>
            <person name="Bernardo de Carvalho A."/>
            <person name="Caspi A."/>
            <person name="Castrezana S."/>
            <person name="Celniker S.E."/>
            <person name="Chang J.L."/>
            <person name="Chapple C."/>
            <person name="Chatterji S."/>
            <person name="Chinwalla A."/>
            <person name="Civetta A."/>
            <person name="Clifton S.W."/>
            <person name="Comeron J.M."/>
            <person name="Costello J.C."/>
            <person name="Coyne J.A."/>
            <person name="Daub J."/>
            <person name="David R.G."/>
            <person name="Delcher A.L."/>
            <person name="Delehaunty K."/>
            <person name="Do C.B."/>
            <person name="Ebling H."/>
            <person name="Edwards K."/>
            <person name="Eickbush T."/>
            <person name="Evans J.D."/>
            <person name="Filipski A."/>
            <person name="Findeiss S."/>
            <person name="Freyhult E."/>
            <person name="Fulton L."/>
            <person name="Fulton R."/>
            <person name="Garcia A.C."/>
            <person name="Gardiner A."/>
            <person name="Garfield D.A."/>
            <person name="Garvin B.E."/>
            <person name="Gibson G."/>
            <person name="Gilbert D."/>
            <person name="Gnerre S."/>
            <person name="Godfrey J."/>
            <person name="Good R."/>
            <person name="Gotea V."/>
            <person name="Gravely B."/>
            <person name="Greenberg A.J."/>
            <person name="Griffiths-Jones S."/>
            <person name="Gross S."/>
            <person name="Guigo R."/>
            <person name="Gustafson E.A."/>
            <person name="Haerty W."/>
            <person name="Hahn M.W."/>
            <person name="Halligan D.L."/>
            <person name="Halpern A.L."/>
            <person name="Halter G.M."/>
            <person name="Han M.V."/>
            <person name="Heger A."/>
            <person name="Hillier L."/>
            <person name="Hinrichs A.S."/>
            <person name="Holmes I."/>
            <person name="Hoskins R.A."/>
            <person name="Hubisz M.J."/>
            <person name="Hultmark D."/>
            <person name="Huntley M.A."/>
            <person name="Jaffe D.B."/>
            <person name="Jagadeeshan S."/>
            <person name="Jeck W.R."/>
            <person name="Johnson J."/>
            <person name="Jones C.D."/>
            <person name="Jordan W.C."/>
            <person name="Karpen G.H."/>
            <person name="Kataoka E."/>
            <person name="Keightley P.D."/>
            <person name="Kheradpour P."/>
            <person name="Kirkness E.F."/>
            <person name="Koerich L.B."/>
            <person name="Kristiansen K."/>
            <person name="Kudrna D."/>
            <person name="Kulathinal R.J."/>
            <person name="Kumar S."/>
            <person name="Kwok R."/>
            <person name="Lander E."/>
            <person name="Langley C.H."/>
            <person name="Lapoint R."/>
            <person name="Lazzaro B.P."/>
            <person name="Lee S.J."/>
            <person name="Levesque L."/>
            <person name="Li R."/>
            <person name="Lin C.F."/>
            <person name="Lin M.F."/>
            <person name="Lindblad-Toh K."/>
            <person name="Llopart A."/>
            <person name="Long M."/>
            <person name="Low L."/>
            <person name="Lozovsky E."/>
            <person name="Lu J."/>
            <person name="Luo M."/>
            <person name="Machado C.A."/>
            <person name="Makalowski W."/>
            <person name="Marzo M."/>
            <person name="Matsuda M."/>
            <person name="Matzkin L."/>
            <person name="McAllister B."/>
            <person name="McBride C.S."/>
            <person name="McKernan B."/>
            <person name="McKernan K."/>
            <person name="Mendez-Lago M."/>
            <person name="Minx P."/>
            <person name="Mollenhauer M.U."/>
            <person name="Montooth K."/>
            <person name="Mount S.M."/>
            <person name="Mu X."/>
            <person name="Myers E."/>
            <person name="Negre B."/>
            <person name="Newfeld S."/>
            <person name="Nielsen R."/>
            <person name="Noor M.A."/>
            <person name="O'Grady P."/>
            <person name="Pachter L."/>
            <person name="Papaceit M."/>
            <person name="Parisi M.J."/>
            <person name="Parisi M."/>
            <person name="Parts L."/>
            <person name="Pedersen J.S."/>
            <person name="Pesole G."/>
            <person name="Phillippy A.M."/>
            <person name="Ponting C.P."/>
            <person name="Pop M."/>
            <person name="Porcelli D."/>
            <person name="Powell J.R."/>
            <person name="Prohaska S."/>
            <person name="Pruitt K."/>
            <person name="Puig M."/>
            <person name="Quesneville H."/>
            <person name="Ram K.R."/>
            <person name="Rand D."/>
            <person name="Rasmussen M.D."/>
            <person name="Reed L.K."/>
            <person name="Reenan R."/>
            <person name="Reily A."/>
            <person name="Remington K.A."/>
            <person name="Rieger T.T."/>
            <person name="Ritchie M.G."/>
            <person name="Robin C."/>
            <person name="Rogers Y.H."/>
            <person name="Rohde C."/>
            <person name="Rozas J."/>
            <person name="Rubenfield M.J."/>
            <person name="Ruiz A."/>
            <person name="Russo S."/>
            <person name="Salzberg S.L."/>
            <person name="Sanchez-Gracia A."/>
            <person name="Saranga D.J."/>
            <person name="Sato H."/>
            <person name="Schaeffer S.W."/>
            <person name="Schatz M.C."/>
            <person name="Schlenke T."/>
            <person name="Schwartz R."/>
            <person name="Segarra C."/>
            <person name="Singh R.S."/>
            <person name="Sirot L."/>
            <person name="Sirota M."/>
            <person name="Sisneros N.B."/>
            <person name="Smith C.D."/>
            <person name="Smith T.F."/>
            <person name="Spieth J."/>
            <person name="Stage D.E."/>
            <person name="Stark A."/>
            <person name="Stephan W."/>
            <person name="Strausberg R.L."/>
            <person name="Strempel S."/>
            <person name="Sturgill D."/>
            <person name="Sutton G."/>
            <person name="Sutton G.G."/>
            <person name="Tao W."/>
            <person name="Teichmann S."/>
            <person name="Tobari Y.N."/>
            <person name="Tomimura Y."/>
            <person name="Tsolas J.M."/>
            <person name="Valente V.L."/>
            <person name="Venter E."/>
            <person name="Venter J.C."/>
            <person name="Vicario S."/>
            <person name="Vieira F.G."/>
            <person name="Vilella A.J."/>
            <person name="Villasante A."/>
            <person name="Walenz B."/>
            <person name="Wang J."/>
            <person name="Wasserman M."/>
            <person name="Watts T."/>
            <person name="Wilson D."/>
            <person name="Wilson R.K."/>
            <person name="Wing R.A."/>
            <person name="Wolfner M.F."/>
            <person name="Wong A."/>
            <person name="Wong G.K."/>
            <person name="Wu C.I."/>
            <person name="Wu G."/>
            <person name="Yamamoto D."/>
            <person name="Yang H.P."/>
            <person name="Yang S.P."/>
            <person name="Yorke J.A."/>
            <person name="Yoshida K."/>
            <person name="Zdobnov E."/>
            <person name="Zhang P."/>
            <person name="Zhang Y."/>
            <person name="Zimin A.V."/>
            <person name="Baldwin J."/>
            <person name="Abdouelleil A."/>
            <person name="Abdulkadir J."/>
            <person name="Abebe A."/>
            <person name="Abera B."/>
            <person name="Abreu J."/>
            <person name="Acer S.C."/>
            <person name="Aftuck L."/>
            <person name="Alexander A."/>
            <person name="An P."/>
            <person name="Anderson E."/>
            <person name="Anderson S."/>
            <person name="Arachi H."/>
            <person name="Azer M."/>
            <person name="Bachantsang P."/>
            <person name="Barry A."/>
            <person name="Bayul T."/>
            <person name="Berlin A."/>
            <person name="Bessette D."/>
            <person name="Bloom T."/>
            <person name="Blye J."/>
            <person name="Boguslavskiy L."/>
            <person name="Bonnet C."/>
            <person name="Boukhgalter B."/>
            <person name="Bourzgui I."/>
            <person name="Brown A."/>
            <person name="Cahill P."/>
            <person name="Channer S."/>
            <person name="Cheshatsang Y."/>
            <person name="Chuda L."/>
            <person name="Citroen M."/>
            <person name="Collymore A."/>
            <person name="Cooke P."/>
            <person name="Costello M."/>
            <person name="D'Aco K."/>
            <person name="Daza R."/>
            <person name="De Haan G."/>
            <person name="DeGray S."/>
            <person name="DeMaso C."/>
            <person name="Dhargay N."/>
            <person name="Dooley K."/>
            <person name="Dooley E."/>
            <person name="Doricent M."/>
            <person name="Dorje P."/>
            <person name="Dorjee K."/>
            <person name="Dupes A."/>
            <person name="Elong R."/>
            <person name="Falk J."/>
            <person name="Farina A."/>
            <person name="Faro S."/>
            <person name="Ferguson D."/>
            <person name="Fisher S."/>
            <person name="Foley C.D."/>
            <person name="Franke A."/>
            <person name="Friedrich D."/>
            <person name="Gadbois L."/>
            <person name="Gearin G."/>
            <person name="Gearin C.R."/>
            <person name="Giannoukos G."/>
            <person name="Goode T."/>
            <person name="Graham J."/>
            <person name="Grandbois E."/>
            <person name="Grewal S."/>
            <person name="Gyaltsen K."/>
            <person name="Hafez N."/>
            <person name="Hagos B."/>
            <person name="Hall J."/>
            <person name="Henson C."/>
            <person name="Hollinger A."/>
            <person name="Honan T."/>
            <person name="Huard M.D."/>
            <person name="Hughes L."/>
            <person name="Hurhula B."/>
            <person name="Husby M.E."/>
            <person name="Kamat A."/>
            <person name="Kanga B."/>
            <person name="Kashin S."/>
            <person name="Khazanovich D."/>
            <person name="Kisner P."/>
            <person name="Lance K."/>
            <person name="Lara M."/>
            <person name="Lee W."/>
            <person name="Lennon N."/>
            <person name="Letendre F."/>
            <person name="LeVine R."/>
            <person name="Lipovsky A."/>
            <person name="Liu X."/>
            <person name="Liu J."/>
            <person name="Liu S."/>
            <person name="Lokyitsang T."/>
            <person name="Lokyitsang Y."/>
            <person name="Lubonja R."/>
            <person name="Lui A."/>
            <person name="MacDonald P."/>
            <person name="Magnisalis V."/>
            <person name="Maru K."/>
            <person name="Matthews C."/>
            <person name="McCusker W."/>
            <person name="McDonough S."/>
            <person name="Mehta T."/>
            <person name="Meldrim J."/>
            <person name="Meneus L."/>
            <person name="Mihai O."/>
            <person name="Mihalev A."/>
            <person name="Mihova T."/>
            <person name="Mittelman R."/>
            <person name="Mlenga V."/>
            <person name="Montmayeur A."/>
            <person name="Mulrain L."/>
            <person name="Navidi A."/>
            <person name="Naylor J."/>
            <person name="Negash T."/>
            <person name="Nguyen T."/>
            <person name="Nguyen N."/>
            <person name="Nicol R."/>
            <person name="Norbu C."/>
            <person name="Norbu N."/>
            <person name="Novod N."/>
            <person name="O'Neill B."/>
            <person name="Osman S."/>
            <person name="Markiewicz E."/>
            <person name="Oyono O.L."/>
            <person name="Patti C."/>
            <person name="Phunkhang P."/>
            <person name="Pierre F."/>
            <person name="Priest M."/>
            <person name="Raghuraman S."/>
            <person name="Rege F."/>
            <person name="Reyes R."/>
            <person name="Rise C."/>
            <person name="Rogov P."/>
            <person name="Ross K."/>
            <person name="Ryan E."/>
            <person name="Settipalli S."/>
            <person name="Shea T."/>
            <person name="Sherpa N."/>
            <person name="Shi L."/>
            <person name="Shih D."/>
            <person name="Sparrow T."/>
            <person name="Spaulding J."/>
            <person name="Stalker J."/>
            <person name="Stange-Thomann N."/>
            <person name="Stavropoulos S."/>
            <person name="Stone C."/>
            <person name="Strader C."/>
            <person name="Tesfaye S."/>
            <person name="Thomson T."/>
            <person name="Thoulutsang Y."/>
            <person name="Thoulutsang D."/>
            <person name="Topham K."/>
            <person name="Topping I."/>
            <person name="Tsamla T."/>
            <person name="Vassiliev H."/>
            <person name="Vo A."/>
            <person name="Wangchuk T."/>
            <person name="Wangdi T."/>
            <person name="Weiand M."/>
            <person name="Wilkinson J."/>
            <person name="Wilson A."/>
            <person name="Yadav S."/>
            <person name="Young G."/>
            <person name="Yu Q."/>
            <person name="Zembek L."/>
            <person name="Zhong D."/>
            <person name="Zimmer A."/>
            <person name="Zwirko Z."/>
            <person name="Jaffe D.B."/>
            <person name="Alvarez P."/>
            <person name="Brockman W."/>
            <person name="Butler J."/>
            <person name="Chin C."/>
            <person name="Gnerre S."/>
            <person name="Grabherr M."/>
            <person name="Kleber M."/>
            <person name="Mauceli E."/>
            <person name="MacCallum I."/>
        </authorList>
    </citation>
    <scope>NUCLEOTIDE SEQUENCE [LARGE SCALE GENOMIC DNA]</scope>
    <source>
        <strain evidence="15">Tucson 14030-0811.24</strain>
    </source>
</reference>
<dbReference type="PANTHER" id="PTHR11011:SF60">
    <property type="entry name" value="FATTY ACYL-COA REDUCTASE-RELATED"/>
    <property type="match status" value="1"/>
</dbReference>
<feature type="domain" description="Thioester reductase (TE)" evidence="13">
    <location>
        <begin position="16"/>
        <end position="287"/>
    </location>
</feature>
<evidence type="ECO:0000256" key="10">
    <source>
        <dbReference type="ARBA" id="ARBA00052530"/>
    </source>
</evidence>
<accession>B4NBE6</accession>
<dbReference type="eggNOG" id="KOG1221">
    <property type="taxonomic scope" value="Eukaryota"/>
</dbReference>
<dbReference type="GO" id="GO:0080019">
    <property type="term" value="F:alcohol-forming very long-chain fatty acyl-CoA reductase activity"/>
    <property type="evidence" value="ECO:0007669"/>
    <property type="project" value="InterPro"/>
</dbReference>
<keyword evidence="9" id="KW-0472">Membrane</keyword>
<name>B4NBE6_DROWI</name>
<dbReference type="Proteomes" id="UP000007798">
    <property type="component" value="Unassembled WGS sequence"/>
</dbReference>
<evidence type="ECO:0000259" key="12">
    <source>
        <dbReference type="Pfam" id="PF03015"/>
    </source>
</evidence>
<comment type="catalytic activity">
    <reaction evidence="10 11">
        <text>a long-chain fatty acyl-CoA + 2 NADPH + 2 H(+) = a long-chain primary fatty alcohol + 2 NADP(+) + CoA</text>
        <dbReference type="Rhea" id="RHEA:52716"/>
        <dbReference type="ChEBI" id="CHEBI:15378"/>
        <dbReference type="ChEBI" id="CHEBI:57287"/>
        <dbReference type="ChEBI" id="CHEBI:57783"/>
        <dbReference type="ChEBI" id="CHEBI:58349"/>
        <dbReference type="ChEBI" id="CHEBI:77396"/>
        <dbReference type="ChEBI" id="CHEBI:83139"/>
        <dbReference type="EC" id="1.2.1.84"/>
    </reaction>
</comment>
<dbReference type="InParanoid" id="B4NBE6"/>
<evidence type="ECO:0000256" key="3">
    <source>
        <dbReference type="ARBA" id="ARBA00022516"/>
    </source>
</evidence>
<dbReference type="HOGENOM" id="CLU_024661_0_2_1"/>
<evidence type="ECO:0000256" key="1">
    <source>
        <dbReference type="ARBA" id="ARBA00004141"/>
    </source>
</evidence>
<keyword evidence="6" id="KW-1133">Transmembrane helix</keyword>
<evidence type="ECO:0000256" key="11">
    <source>
        <dbReference type="RuleBase" id="RU363097"/>
    </source>
</evidence>
<evidence type="ECO:0000313" key="15">
    <source>
        <dbReference type="Proteomes" id="UP000007798"/>
    </source>
</evidence>
<dbReference type="InterPro" id="IPR033640">
    <property type="entry name" value="FAR_C"/>
</dbReference>
<gene>
    <name evidence="14" type="primary">Dwil\GK11196</name>
    <name evidence="14" type="ORF">Dwil_GK11196</name>
</gene>
<dbReference type="InterPro" id="IPR036291">
    <property type="entry name" value="NAD(P)-bd_dom_sf"/>
</dbReference>
<dbReference type="OMA" id="NICCYSE"/>
<dbReference type="EMBL" id="CH964232">
    <property type="protein sequence ID" value="EDW81110.1"/>
    <property type="molecule type" value="Genomic_DNA"/>
</dbReference>
<evidence type="ECO:0000256" key="4">
    <source>
        <dbReference type="ARBA" id="ARBA00022692"/>
    </source>
</evidence>
<feature type="domain" description="Fatty acyl-CoA reductase C-terminal" evidence="12">
    <location>
        <begin position="360"/>
        <end position="452"/>
    </location>
</feature>
<keyword evidence="7 11" id="KW-0560">Oxidoreductase</keyword>
<dbReference type="Gene3D" id="3.40.50.720">
    <property type="entry name" value="NAD(P)-binding Rossmann-like Domain"/>
    <property type="match status" value="1"/>
</dbReference>
<evidence type="ECO:0000313" key="14">
    <source>
        <dbReference type="EMBL" id="EDW81110.1"/>
    </source>
</evidence>
<dbReference type="AlphaFoldDB" id="B4NBE6"/>
<dbReference type="EC" id="1.2.1.84" evidence="11"/>
<dbReference type="CDD" id="cd09071">
    <property type="entry name" value="FAR_C"/>
    <property type="match status" value="1"/>
</dbReference>
<dbReference type="InterPro" id="IPR013120">
    <property type="entry name" value="FAR_NAD-bd"/>
</dbReference>
<evidence type="ECO:0000256" key="9">
    <source>
        <dbReference type="ARBA" id="ARBA00023136"/>
    </source>
</evidence>
<comment type="similarity">
    <text evidence="2 11">Belongs to the fatty acyl-CoA reductase family.</text>
</comment>
<keyword evidence="8 11" id="KW-0443">Lipid metabolism</keyword>
<organism evidence="14 15">
    <name type="scientific">Drosophila willistoni</name>
    <name type="common">Fruit fly</name>
    <dbReference type="NCBI Taxonomy" id="7260"/>
    <lineage>
        <taxon>Eukaryota</taxon>
        <taxon>Metazoa</taxon>
        <taxon>Ecdysozoa</taxon>
        <taxon>Arthropoda</taxon>
        <taxon>Hexapoda</taxon>
        <taxon>Insecta</taxon>
        <taxon>Pterygota</taxon>
        <taxon>Neoptera</taxon>
        <taxon>Endopterygota</taxon>
        <taxon>Diptera</taxon>
        <taxon>Brachycera</taxon>
        <taxon>Muscomorpha</taxon>
        <taxon>Ephydroidea</taxon>
        <taxon>Drosophilidae</taxon>
        <taxon>Drosophila</taxon>
        <taxon>Sophophora</taxon>
    </lineage>
</organism>
<comment type="function">
    <text evidence="11">Catalyzes the reduction of fatty acyl-CoA to fatty alcohols.</text>
</comment>
<evidence type="ECO:0000256" key="7">
    <source>
        <dbReference type="ARBA" id="ARBA00023002"/>
    </source>
</evidence>
<keyword evidence="4" id="KW-0812">Transmembrane</keyword>
<sequence length="468" mass="53449">MTSEVQEFYKEKNILITGGTGFVGKVSIEKLLRTTEVKHIYTLIRSKKGQNVTERLSLWKKDTVFKQLLEEKPNALERVIAISGDCQLPDLGLSETDRKLLVDKVNIVIHGAATVRFNEPLHVALAINTRATRVVVQLAKQMSRLEAFVYVSTAYSNCVSSNIEERFYPEHLTSSVDEVLKLSEQLSDEFLDNLAPTLLGKYPNTYTYTKALAEQVVLREASDLPVCIVRPGMIIAANKEPASGWIDNLYGPISLIYGISYGVVRCTVLNLKAQAAVVPVDHTVNAILASAWQTAITHPNNSAPTVYNFTPSDNNLLLFKDFVNMAFSHGFNYPLTKMIWYPMLQTTTFPWLFNLMAFFYHTLPGYIMDVGLRLQNRKPRLMKIYRKLHENMTLFEYFATKAWTFETDNTKRLWKCMTAKDQQLFNFDMEHLDWNDYFHRALLGMRQYLCNEPPTAKSIALGLKALKR</sequence>
<dbReference type="STRING" id="7260.B4NBE6"/>
<keyword evidence="5 11" id="KW-0521">NADP</keyword>
<protein>
    <recommendedName>
        <fullName evidence="11">Fatty acyl-CoA reductase</fullName>
        <ecNumber evidence="11">1.2.1.84</ecNumber>
    </recommendedName>
</protein>
<dbReference type="InterPro" id="IPR026055">
    <property type="entry name" value="FAR"/>
</dbReference>
<evidence type="ECO:0000256" key="2">
    <source>
        <dbReference type="ARBA" id="ARBA00005928"/>
    </source>
</evidence>
<dbReference type="GO" id="GO:0102965">
    <property type="term" value="F:alcohol-forming long-chain fatty acyl-CoA reductase activity"/>
    <property type="evidence" value="ECO:0007669"/>
    <property type="project" value="UniProtKB-EC"/>
</dbReference>
<dbReference type="FunFam" id="3.40.50.720:FF:000143">
    <property type="entry name" value="Fatty acyl-CoA reductase"/>
    <property type="match status" value="1"/>
</dbReference>
<evidence type="ECO:0000259" key="13">
    <source>
        <dbReference type="Pfam" id="PF07993"/>
    </source>
</evidence>
<proteinExistence type="inferred from homology"/>
<evidence type="ECO:0000256" key="5">
    <source>
        <dbReference type="ARBA" id="ARBA00022857"/>
    </source>
</evidence>
<dbReference type="Pfam" id="PF03015">
    <property type="entry name" value="Sterile"/>
    <property type="match status" value="1"/>
</dbReference>
<keyword evidence="3 11" id="KW-0444">Lipid biosynthesis</keyword>
<dbReference type="GO" id="GO:0035336">
    <property type="term" value="P:long-chain fatty-acyl-CoA metabolic process"/>
    <property type="evidence" value="ECO:0007669"/>
    <property type="project" value="TreeGrafter"/>
</dbReference>
<evidence type="ECO:0000256" key="6">
    <source>
        <dbReference type="ARBA" id="ARBA00022989"/>
    </source>
</evidence>
<dbReference type="SUPFAM" id="SSF51735">
    <property type="entry name" value="NAD(P)-binding Rossmann-fold domains"/>
    <property type="match status" value="1"/>
</dbReference>
<dbReference type="OrthoDB" id="429813at2759"/>